<organism evidence="2 3">
    <name type="scientific">Paraburkholderia caballeronis</name>
    <dbReference type="NCBI Taxonomy" id="416943"/>
    <lineage>
        <taxon>Bacteria</taxon>
        <taxon>Pseudomonadati</taxon>
        <taxon>Pseudomonadota</taxon>
        <taxon>Betaproteobacteria</taxon>
        <taxon>Burkholderiales</taxon>
        <taxon>Burkholderiaceae</taxon>
        <taxon>Paraburkholderia</taxon>
    </lineage>
</organism>
<protein>
    <submittedName>
        <fullName evidence="2">EAL domain, c-di-GMP-specific phosphodiesterase class I (Or its enzymatically inactive variant)</fullName>
    </submittedName>
</protein>
<accession>A0A1H7LFV9</accession>
<evidence type="ECO:0000313" key="3">
    <source>
        <dbReference type="Proteomes" id="UP000199120"/>
    </source>
</evidence>
<sequence>MTSLIEALSASAGAAVEDFYGKLSRLPKSRVILEMLDESELQHLKSRQIQNLLSLAEPGLKSSDHIETALRVGRIHAIVGLDKEELVQSRGILAASVYRRIGQDVDNRAMSLFTRRLNDDLTWQLKAYQKIEDAQQSALLEITKLTWECASYADLIHGVIEILSKHEEVAACSIGRPDDDGVFHFEAAAEGNVQEYLAELLASPDTQIVVDADDPKGQGPVGRAWRSGRIERVINYRTHPETAPWRRAALARGLRSCAAVPLRAPGESPVAVLLLHSKLPGGFVGVHQTAFLDMLQTLLGCAIARLGGTHGIREAIPIGDRQHLAALVRSDALLTYYQPLLDPHSGAVTKVEGLARIADGDSLLTPGQFLPALVLDDLLAMYVRGLERALADRAAWLADGLELGLSFNLPPAGLSDIRYFDATCSALERHGFPPTQLTLEVLETEDLSLSHGEHAILSRFKALGVMLAQDDLGSGHSGLARLRQMPFDWIKIDRDMVKMHGDDAIDVLRFVYQLVRLGHAMGKRVVAEGIESTELLDALATLGVDLVQGFAVARPMPAAEVVPWMREHARLHGMSNGAALPQLAKLLVWEERLMLNLDTPKTAEAITRAVDALAGDTRRDDGDGSLVRSLIDFDGLFPDDRKRERVLHEMIDAALHGGPHSAAYESAHRRVVAAITKPRRA</sequence>
<dbReference type="PANTHER" id="PTHR33121">
    <property type="entry name" value="CYCLIC DI-GMP PHOSPHODIESTERASE PDEF"/>
    <property type="match status" value="1"/>
</dbReference>
<dbReference type="InterPro" id="IPR044398">
    <property type="entry name" value="Globin-sensor_dom"/>
</dbReference>
<dbReference type="CDD" id="cd01948">
    <property type="entry name" value="EAL"/>
    <property type="match status" value="1"/>
</dbReference>
<reference evidence="3" key="1">
    <citation type="submission" date="2016-10" db="EMBL/GenBank/DDBJ databases">
        <authorList>
            <person name="Varghese N."/>
            <person name="Submissions S."/>
        </authorList>
    </citation>
    <scope>NUCLEOTIDE SEQUENCE [LARGE SCALE GENOMIC DNA]</scope>
    <source>
        <strain evidence="3">LMG 26416</strain>
    </source>
</reference>
<dbReference type="SMART" id="SM00065">
    <property type="entry name" value="GAF"/>
    <property type="match status" value="1"/>
</dbReference>
<evidence type="ECO:0000259" key="1">
    <source>
        <dbReference type="PROSITE" id="PS50883"/>
    </source>
</evidence>
<dbReference type="Pfam" id="PF13185">
    <property type="entry name" value="GAF_2"/>
    <property type="match status" value="1"/>
</dbReference>
<dbReference type="GO" id="GO:0071111">
    <property type="term" value="F:cyclic-guanylate-specific phosphodiesterase activity"/>
    <property type="evidence" value="ECO:0007669"/>
    <property type="project" value="InterPro"/>
</dbReference>
<dbReference type="EMBL" id="FOAJ01000004">
    <property type="protein sequence ID" value="SEK97257.1"/>
    <property type="molecule type" value="Genomic_DNA"/>
</dbReference>
<dbReference type="AlphaFoldDB" id="A0A1H7LFV9"/>
<dbReference type="InterPro" id="IPR050706">
    <property type="entry name" value="Cyclic-di-GMP_PDE-like"/>
</dbReference>
<dbReference type="Gene3D" id="3.20.20.450">
    <property type="entry name" value="EAL domain"/>
    <property type="match status" value="1"/>
</dbReference>
<proteinExistence type="predicted"/>
<dbReference type="Pfam" id="PF11563">
    <property type="entry name" value="Protoglobin"/>
    <property type="match status" value="1"/>
</dbReference>
<dbReference type="SUPFAM" id="SSF141868">
    <property type="entry name" value="EAL domain-like"/>
    <property type="match status" value="1"/>
</dbReference>
<dbReference type="SMART" id="SM00052">
    <property type="entry name" value="EAL"/>
    <property type="match status" value="1"/>
</dbReference>
<dbReference type="Gene3D" id="1.10.490.10">
    <property type="entry name" value="Globins"/>
    <property type="match status" value="1"/>
</dbReference>
<dbReference type="InterPro" id="IPR012292">
    <property type="entry name" value="Globin/Proto"/>
</dbReference>
<name>A0A1H7LFV9_9BURK</name>
<dbReference type="Pfam" id="PF00563">
    <property type="entry name" value="EAL"/>
    <property type="match status" value="1"/>
</dbReference>
<dbReference type="RefSeq" id="WP_143040699.1">
    <property type="nucleotide sequence ID" value="NZ_FNSR01000002.1"/>
</dbReference>
<dbReference type="STRING" id="416943.SAMN05445871_3858"/>
<keyword evidence="3" id="KW-1185">Reference proteome</keyword>
<dbReference type="InterPro" id="IPR003018">
    <property type="entry name" value="GAF"/>
</dbReference>
<dbReference type="PANTHER" id="PTHR33121:SF79">
    <property type="entry name" value="CYCLIC DI-GMP PHOSPHODIESTERASE PDED-RELATED"/>
    <property type="match status" value="1"/>
</dbReference>
<feature type="domain" description="EAL" evidence="1">
    <location>
        <begin position="317"/>
        <end position="569"/>
    </location>
</feature>
<dbReference type="SUPFAM" id="SSF46458">
    <property type="entry name" value="Globin-like"/>
    <property type="match status" value="1"/>
</dbReference>
<dbReference type="PROSITE" id="PS50883">
    <property type="entry name" value="EAL"/>
    <property type="match status" value="1"/>
</dbReference>
<dbReference type="InterPro" id="IPR029016">
    <property type="entry name" value="GAF-like_dom_sf"/>
</dbReference>
<dbReference type="OrthoDB" id="9047525at2"/>
<evidence type="ECO:0000313" key="2">
    <source>
        <dbReference type="EMBL" id="SEK97257.1"/>
    </source>
</evidence>
<dbReference type="Proteomes" id="UP000199120">
    <property type="component" value="Unassembled WGS sequence"/>
</dbReference>
<dbReference type="InterPro" id="IPR009050">
    <property type="entry name" value="Globin-like_sf"/>
</dbReference>
<dbReference type="SUPFAM" id="SSF55781">
    <property type="entry name" value="GAF domain-like"/>
    <property type="match status" value="1"/>
</dbReference>
<gene>
    <name evidence="2" type="ORF">SAMN05192542_104320</name>
</gene>
<dbReference type="InterPro" id="IPR035919">
    <property type="entry name" value="EAL_sf"/>
</dbReference>
<dbReference type="Gene3D" id="3.30.450.40">
    <property type="match status" value="1"/>
</dbReference>
<dbReference type="GO" id="GO:0020037">
    <property type="term" value="F:heme binding"/>
    <property type="evidence" value="ECO:0007669"/>
    <property type="project" value="InterPro"/>
</dbReference>
<dbReference type="GO" id="GO:0019825">
    <property type="term" value="F:oxygen binding"/>
    <property type="evidence" value="ECO:0007669"/>
    <property type="project" value="InterPro"/>
</dbReference>
<dbReference type="InterPro" id="IPR001633">
    <property type="entry name" value="EAL_dom"/>
</dbReference>